<proteinExistence type="predicted"/>
<name>A0A1M4EEZ4_9ACTN</name>
<keyword evidence="1" id="KW-0472">Membrane</keyword>
<evidence type="ECO:0000313" key="3">
    <source>
        <dbReference type="EMBL" id="SBO97286.1"/>
    </source>
</evidence>
<dbReference type="AlphaFoldDB" id="A0A1M4EEZ4"/>
<sequence>MTYHHAHRQVTGWVGWIWFGGMMMVLAGLFNIITGLAAVFADRIYVQTPNRLLLFDVTTWGWLHLALGVLLLATGIAISVGQAWARMVGVVLVMLNALTQLTWIAVNPWWSLAVIAVDVLVLYALIVHGREAKVD</sequence>
<dbReference type="EMBL" id="LT559118">
    <property type="protein sequence ID" value="SBO97286.1"/>
    <property type="molecule type" value="Genomic_DNA"/>
</dbReference>
<evidence type="ECO:0000256" key="1">
    <source>
        <dbReference type="SAM" id="Phobius"/>
    </source>
</evidence>
<feature type="domain" description="DUF7144" evidence="2">
    <location>
        <begin position="16"/>
        <end position="130"/>
    </location>
</feature>
<reference evidence="3" key="1">
    <citation type="submission" date="2016-04" db="EMBL/GenBank/DDBJ databases">
        <authorList>
            <person name="Evans L.H."/>
            <person name="Alamgir A."/>
            <person name="Owens N."/>
            <person name="Weber N.D."/>
            <person name="Virtaneva K."/>
            <person name="Barbian K."/>
            <person name="Babar A."/>
            <person name="Rosenke K."/>
        </authorList>
    </citation>
    <scope>NUCLEOTIDE SEQUENCE</scope>
    <source>
        <strain evidence="3">Nono1</strain>
    </source>
</reference>
<feature type="transmembrane region" description="Helical" evidence="1">
    <location>
        <begin position="12"/>
        <end position="40"/>
    </location>
</feature>
<feature type="transmembrane region" description="Helical" evidence="1">
    <location>
        <begin position="109"/>
        <end position="127"/>
    </location>
</feature>
<organism evidence="3">
    <name type="scientific">Nonomuraea gerenzanensis</name>
    <dbReference type="NCBI Taxonomy" id="93944"/>
    <lineage>
        <taxon>Bacteria</taxon>
        <taxon>Bacillati</taxon>
        <taxon>Actinomycetota</taxon>
        <taxon>Actinomycetes</taxon>
        <taxon>Streptosporangiales</taxon>
        <taxon>Streptosporangiaceae</taxon>
        <taxon>Nonomuraea</taxon>
    </lineage>
</organism>
<dbReference type="InterPro" id="IPR055568">
    <property type="entry name" value="DUF7144"/>
</dbReference>
<keyword evidence="1" id="KW-0812">Transmembrane</keyword>
<feature type="transmembrane region" description="Helical" evidence="1">
    <location>
        <begin position="87"/>
        <end position="103"/>
    </location>
</feature>
<dbReference type="Pfam" id="PF23636">
    <property type="entry name" value="DUF7144"/>
    <property type="match status" value="1"/>
</dbReference>
<dbReference type="RefSeq" id="WP_225266060.1">
    <property type="nucleotide sequence ID" value="NZ_CP084058.1"/>
</dbReference>
<protein>
    <submittedName>
        <fullName evidence="3">Putative integral membrane protein</fullName>
    </submittedName>
</protein>
<keyword evidence="1" id="KW-1133">Transmembrane helix</keyword>
<gene>
    <name evidence="3" type="ORF">BN4615_P6802</name>
</gene>
<accession>A0A1M4EEZ4</accession>
<feature type="transmembrane region" description="Helical" evidence="1">
    <location>
        <begin position="60"/>
        <end position="80"/>
    </location>
</feature>
<evidence type="ECO:0000259" key="2">
    <source>
        <dbReference type="Pfam" id="PF23636"/>
    </source>
</evidence>